<protein>
    <submittedName>
        <fullName evidence="5">Type VI secretion protein</fullName>
    </submittedName>
</protein>
<dbReference type="InterPro" id="IPR007792">
    <property type="entry name" value="T4SS_VirB3/TrbD/AvhB"/>
</dbReference>
<evidence type="ECO:0000256" key="4">
    <source>
        <dbReference type="ARBA" id="ARBA00023136"/>
    </source>
</evidence>
<dbReference type="EMBL" id="SACO01000003">
    <property type="protein sequence ID" value="RVU06434.1"/>
    <property type="molecule type" value="Genomic_DNA"/>
</dbReference>
<evidence type="ECO:0000256" key="1">
    <source>
        <dbReference type="ARBA" id="ARBA00004370"/>
    </source>
</evidence>
<dbReference type="Proteomes" id="UP000282837">
    <property type="component" value="Unassembled WGS sequence"/>
</dbReference>
<keyword evidence="4" id="KW-0472">Membrane</keyword>
<dbReference type="GO" id="GO:0016020">
    <property type="term" value="C:membrane"/>
    <property type="evidence" value="ECO:0007669"/>
    <property type="project" value="UniProtKB-SubCell"/>
</dbReference>
<dbReference type="AlphaFoldDB" id="A0A3S2V8M6"/>
<name>A0A3S2V8M6_9SPHN</name>
<proteinExistence type="predicted"/>
<dbReference type="RefSeq" id="WP_127707329.1">
    <property type="nucleotide sequence ID" value="NZ_SACO01000003.1"/>
</dbReference>
<keyword evidence="6" id="KW-1185">Reference proteome</keyword>
<evidence type="ECO:0000313" key="5">
    <source>
        <dbReference type="EMBL" id="RVU06434.1"/>
    </source>
</evidence>
<keyword evidence="3" id="KW-1133">Transmembrane helix</keyword>
<organism evidence="5 6">
    <name type="scientific">Novosphingobium umbonatum</name>
    <dbReference type="NCBI Taxonomy" id="1908524"/>
    <lineage>
        <taxon>Bacteria</taxon>
        <taxon>Pseudomonadati</taxon>
        <taxon>Pseudomonadota</taxon>
        <taxon>Alphaproteobacteria</taxon>
        <taxon>Sphingomonadales</taxon>
        <taxon>Sphingomonadaceae</taxon>
        <taxon>Novosphingobium</taxon>
    </lineage>
</organism>
<gene>
    <name evidence="5" type="ORF">EOE18_06370</name>
</gene>
<dbReference type="OrthoDB" id="5638399at2"/>
<dbReference type="Pfam" id="PF05101">
    <property type="entry name" value="VirB3"/>
    <property type="match status" value="1"/>
</dbReference>
<keyword evidence="2" id="KW-0812">Transmembrane</keyword>
<evidence type="ECO:0000256" key="3">
    <source>
        <dbReference type="ARBA" id="ARBA00022989"/>
    </source>
</evidence>
<evidence type="ECO:0000256" key="2">
    <source>
        <dbReference type="ARBA" id="ARBA00022692"/>
    </source>
</evidence>
<accession>A0A3S2V8M6</accession>
<sequence>MAEGRGATPETERLVQAPLFVALTRPQMRAGVTYPFFVINAVITTEAFLLIRSPWVLALALALHGVSVVMGREEPRWIDLWLLRRMRCPRVGNFAFWRCNSYRP</sequence>
<evidence type="ECO:0000313" key="6">
    <source>
        <dbReference type="Proteomes" id="UP000282837"/>
    </source>
</evidence>
<comment type="subcellular location">
    <subcellularLocation>
        <location evidence="1">Membrane</location>
    </subcellularLocation>
</comment>
<comment type="caution">
    <text evidence="5">The sequence shown here is derived from an EMBL/GenBank/DDBJ whole genome shotgun (WGS) entry which is preliminary data.</text>
</comment>
<reference evidence="5 6" key="1">
    <citation type="submission" date="2019-01" db="EMBL/GenBank/DDBJ databases">
        <authorList>
            <person name="Chen W.-M."/>
        </authorList>
    </citation>
    <scope>NUCLEOTIDE SEQUENCE [LARGE SCALE GENOMIC DNA]</scope>
    <source>
        <strain evidence="5 6">FSY-9</strain>
    </source>
</reference>